<protein>
    <submittedName>
        <fullName evidence="2">Uncharacterized protein</fullName>
    </submittedName>
</protein>
<sequence>MKDEMWIGRCMTDDASLSSSTLQYVIEGEHAVVSFAILLYFELIISWLANRVAVEHLMID</sequence>
<keyword evidence="1" id="KW-0812">Transmembrane</keyword>
<feature type="transmembrane region" description="Helical" evidence="1">
    <location>
        <begin position="31"/>
        <end position="49"/>
    </location>
</feature>
<dbReference type="Proteomes" id="UP000326912">
    <property type="component" value="Unassembled WGS sequence"/>
</dbReference>
<gene>
    <name evidence="2" type="ORF">KDW_25030</name>
</gene>
<name>A0A5J4KPP3_9CHLR</name>
<keyword evidence="1" id="KW-0472">Membrane</keyword>
<proteinExistence type="predicted"/>
<evidence type="ECO:0000313" key="2">
    <source>
        <dbReference type="EMBL" id="GER88341.1"/>
    </source>
</evidence>
<evidence type="ECO:0000256" key="1">
    <source>
        <dbReference type="SAM" id="Phobius"/>
    </source>
</evidence>
<accession>A0A5J4KPP3</accession>
<evidence type="ECO:0000313" key="3">
    <source>
        <dbReference type="Proteomes" id="UP000326912"/>
    </source>
</evidence>
<reference evidence="2 3" key="1">
    <citation type="submission" date="2019-10" db="EMBL/GenBank/DDBJ databases">
        <title>Dictyobacter vulcani sp. nov., within the class Ktedonobacteria, isolated from soil of volcanic Mt. Zao.</title>
        <authorList>
            <person name="Zheng Y."/>
            <person name="Wang C.M."/>
            <person name="Sakai Y."/>
            <person name="Abe K."/>
            <person name="Yokota A."/>
            <person name="Yabe S."/>
        </authorList>
    </citation>
    <scope>NUCLEOTIDE SEQUENCE [LARGE SCALE GENOMIC DNA]</scope>
    <source>
        <strain evidence="2 3">W12</strain>
    </source>
</reference>
<comment type="caution">
    <text evidence="2">The sequence shown here is derived from an EMBL/GenBank/DDBJ whole genome shotgun (WGS) entry which is preliminary data.</text>
</comment>
<keyword evidence="3" id="KW-1185">Reference proteome</keyword>
<dbReference type="EMBL" id="BKZW01000001">
    <property type="protein sequence ID" value="GER88341.1"/>
    <property type="molecule type" value="Genomic_DNA"/>
</dbReference>
<organism evidence="2 3">
    <name type="scientific">Dictyobacter vulcani</name>
    <dbReference type="NCBI Taxonomy" id="2607529"/>
    <lineage>
        <taxon>Bacteria</taxon>
        <taxon>Bacillati</taxon>
        <taxon>Chloroflexota</taxon>
        <taxon>Ktedonobacteria</taxon>
        <taxon>Ktedonobacterales</taxon>
        <taxon>Dictyobacteraceae</taxon>
        <taxon>Dictyobacter</taxon>
    </lineage>
</organism>
<keyword evidence="1" id="KW-1133">Transmembrane helix</keyword>
<dbReference type="AlphaFoldDB" id="A0A5J4KPP3"/>